<proteinExistence type="inferred from homology"/>
<dbReference type="PANTHER" id="PTHR23419:SF8">
    <property type="entry name" value="FI09726P"/>
    <property type="match status" value="1"/>
</dbReference>
<dbReference type="InterPro" id="IPR015867">
    <property type="entry name" value="N-reg_PII/ATP_PRibTrfase_C"/>
</dbReference>
<dbReference type="PANTHER" id="PTHR23419">
    <property type="entry name" value="DIVALENT CATION TOLERANCE CUTA-RELATED"/>
    <property type="match status" value="1"/>
</dbReference>
<evidence type="ECO:0008006" key="4">
    <source>
        <dbReference type="Google" id="ProtNLM"/>
    </source>
</evidence>
<organism evidence="2 3">
    <name type="scientific">Candidatus Roizmanbacteria bacterium RIFCSPHIGHO2_02_FULL_40_9</name>
    <dbReference type="NCBI Taxonomy" id="1802042"/>
    <lineage>
        <taxon>Bacteria</taxon>
        <taxon>Candidatus Roizmaniibacteriota</taxon>
    </lineage>
</organism>
<dbReference type="GO" id="GO:0005507">
    <property type="term" value="F:copper ion binding"/>
    <property type="evidence" value="ECO:0007669"/>
    <property type="project" value="TreeGrafter"/>
</dbReference>
<dbReference type="EMBL" id="MFZS01000017">
    <property type="protein sequence ID" value="OGK29145.1"/>
    <property type="molecule type" value="Genomic_DNA"/>
</dbReference>
<dbReference type="GO" id="GO:0010038">
    <property type="term" value="P:response to metal ion"/>
    <property type="evidence" value="ECO:0007669"/>
    <property type="project" value="InterPro"/>
</dbReference>
<comment type="similarity">
    <text evidence="1">Belongs to the CutA family.</text>
</comment>
<evidence type="ECO:0000313" key="3">
    <source>
        <dbReference type="Proteomes" id="UP000177027"/>
    </source>
</evidence>
<evidence type="ECO:0000313" key="2">
    <source>
        <dbReference type="EMBL" id="OGK29145.1"/>
    </source>
</evidence>
<dbReference type="Proteomes" id="UP000177027">
    <property type="component" value="Unassembled WGS sequence"/>
</dbReference>
<evidence type="ECO:0000256" key="1">
    <source>
        <dbReference type="ARBA" id="ARBA00010169"/>
    </source>
</evidence>
<gene>
    <name evidence="2" type="ORF">A3D06_00765</name>
</gene>
<dbReference type="InterPro" id="IPR011322">
    <property type="entry name" value="N-reg_PII-like_a/b"/>
</dbReference>
<name>A0A1F7HDM6_9BACT</name>
<reference evidence="2 3" key="1">
    <citation type="journal article" date="2016" name="Nat. Commun.">
        <title>Thousands of microbial genomes shed light on interconnected biogeochemical processes in an aquifer system.</title>
        <authorList>
            <person name="Anantharaman K."/>
            <person name="Brown C.T."/>
            <person name="Hug L.A."/>
            <person name="Sharon I."/>
            <person name="Castelle C.J."/>
            <person name="Probst A.J."/>
            <person name="Thomas B.C."/>
            <person name="Singh A."/>
            <person name="Wilkins M.J."/>
            <person name="Karaoz U."/>
            <person name="Brodie E.L."/>
            <person name="Williams K.H."/>
            <person name="Hubbard S.S."/>
            <person name="Banfield J.F."/>
        </authorList>
    </citation>
    <scope>NUCLEOTIDE SEQUENCE [LARGE SCALE GENOMIC DNA]</scope>
</reference>
<protein>
    <recommendedName>
        <fullName evidence="4">Cation tolerance protein CutA</fullName>
    </recommendedName>
</protein>
<dbReference type="AlphaFoldDB" id="A0A1F7HDM6"/>
<dbReference type="InterPro" id="IPR004323">
    <property type="entry name" value="Ion_tolerance_CutA"/>
</dbReference>
<comment type="caution">
    <text evidence="2">The sequence shown here is derived from an EMBL/GenBank/DDBJ whole genome shotgun (WGS) entry which is preliminary data.</text>
</comment>
<dbReference type="Pfam" id="PF03091">
    <property type="entry name" value="CutA1"/>
    <property type="match status" value="1"/>
</dbReference>
<sequence>MILIYITCQSVEQAKQIGRHLLEKRLCACVNIFDHMMPMYWWPPKEGKISEDSEVVLLIKTLEEKFDEIERQVKKLHTDSTPCIFSIKVDRVSKQYYEWIKGEIV</sequence>
<accession>A0A1F7HDM6</accession>
<dbReference type="Gene3D" id="3.30.70.120">
    <property type="match status" value="1"/>
</dbReference>
<dbReference type="SUPFAM" id="SSF54913">
    <property type="entry name" value="GlnB-like"/>
    <property type="match status" value="1"/>
</dbReference>